<protein>
    <recommendedName>
        <fullName evidence="3">ZU5 domain-containing protein</fullName>
    </recommendedName>
</protein>
<feature type="signal peptide" evidence="1">
    <location>
        <begin position="1"/>
        <end position="28"/>
    </location>
</feature>
<keyword evidence="1" id="KW-0732">Signal</keyword>
<accession>A0A832MLV6</accession>
<dbReference type="EMBL" id="DSQF01000014">
    <property type="protein sequence ID" value="HGZ43176.1"/>
    <property type="molecule type" value="Genomic_DNA"/>
</dbReference>
<comment type="caution">
    <text evidence="2">The sequence shown here is derived from an EMBL/GenBank/DDBJ whole genome shotgun (WGS) entry which is preliminary data.</text>
</comment>
<name>A0A832MLV6_UNCEI</name>
<gene>
    <name evidence="2" type="ORF">ENR23_07090</name>
</gene>
<reference evidence="2" key="1">
    <citation type="journal article" date="2020" name="mSystems">
        <title>Genome- and Community-Level Interaction Insights into Carbon Utilization and Element Cycling Functions of Hydrothermarchaeota in Hydrothermal Sediment.</title>
        <authorList>
            <person name="Zhou Z."/>
            <person name="Liu Y."/>
            <person name="Xu W."/>
            <person name="Pan J."/>
            <person name="Luo Z.H."/>
            <person name="Li M."/>
        </authorList>
    </citation>
    <scope>NUCLEOTIDE SEQUENCE [LARGE SCALE GENOMIC DNA]</scope>
    <source>
        <strain evidence="2">SpSt-381</strain>
    </source>
</reference>
<evidence type="ECO:0000313" key="2">
    <source>
        <dbReference type="EMBL" id="HGZ43176.1"/>
    </source>
</evidence>
<organism evidence="2">
    <name type="scientific">Eiseniibacteriota bacterium</name>
    <dbReference type="NCBI Taxonomy" id="2212470"/>
    <lineage>
        <taxon>Bacteria</taxon>
        <taxon>Candidatus Eiseniibacteriota</taxon>
    </lineage>
</organism>
<evidence type="ECO:0008006" key="3">
    <source>
        <dbReference type="Google" id="ProtNLM"/>
    </source>
</evidence>
<proteinExistence type="predicted"/>
<sequence length="192" mass="20211">MRPKPLRSLAVALAVAAAALGCGRLPTAPDVVPPAAPQAAAPVAEPAPTLAGVVTVAPSGPIAPDTLEAAAPLDGALGGEVKLGRFTVAVPAGAFDGLGVVSIAVPDPARLHCRLEITPESSNAFIVPVRLRIRLDGVAHPERMGILWWNPTMREWERIESRVDRETLTVEAELEHFSEYSVQEVDRAKGGW</sequence>
<feature type="chain" id="PRO_5032760007" description="ZU5 domain-containing protein" evidence="1">
    <location>
        <begin position="29"/>
        <end position="192"/>
    </location>
</feature>
<dbReference type="AlphaFoldDB" id="A0A832MLV6"/>
<evidence type="ECO:0000256" key="1">
    <source>
        <dbReference type="SAM" id="SignalP"/>
    </source>
</evidence>
<dbReference type="PROSITE" id="PS51257">
    <property type="entry name" value="PROKAR_LIPOPROTEIN"/>
    <property type="match status" value="1"/>
</dbReference>